<organism evidence="2">
    <name type="scientific">Anguilla anguilla</name>
    <name type="common">European freshwater eel</name>
    <name type="synonym">Muraena anguilla</name>
    <dbReference type="NCBI Taxonomy" id="7936"/>
    <lineage>
        <taxon>Eukaryota</taxon>
        <taxon>Metazoa</taxon>
        <taxon>Chordata</taxon>
        <taxon>Craniata</taxon>
        <taxon>Vertebrata</taxon>
        <taxon>Euteleostomi</taxon>
        <taxon>Actinopterygii</taxon>
        <taxon>Neopterygii</taxon>
        <taxon>Teleostei</taxon>
        <taxon>Anguilliformes</taxon>
        <taxon>Anguillidae</taxon>
        <taxon>Anguilla</taxon>
    </lineage>
</organism>
<proteinExistence type="predicted"/>
<evidence type="ECO:0000256" key="1">
    <source>
        <dbReference type="SAM" id="Phobius"/>
    </source>
</evidence>
<keyword evidence="1" id="KW-1133">Transmembrane helix</keyword>
<protein>
    <submittedName>
        <fullName evidence="2">Uncharacterized protein</fullName>
    </submittedName>
</protein>
<dbReference type="EMBL" id="GBXM01014766">
    <property type="protein sequence ID" value="JAH93811.1"/>
    <property type="molecule type" value="Transcribed_RNA"/>
</dbReference>
<name>A0A0E9WU99_ANGAN</name>
<feature type="transmembrane region" description="Helical" evidence="1">
    <location>
        <begin position="20"/>
        <end position="39"/>
    </location>
</feature>
<accession>A0A0E9WU99</accession>
<evidence type="ECO:0000313" key="2">
    <source>
        <dbReference type="EMBL" id="JAH93811.1"/>
    </source>
</evidence>
<keyword evidence="1" id="KW-0472">Membrane</keyword>
<dbReference type="AlphaFoldDB" id="A0A0E9WU99"/>
<reference evidence="2" key="1">
    <citation type="submission" date="2014-11" db="EMBL/GenBank/DDBJ databases">
        <authorList>
            <person name="Amaro Gonzalez C."/>
        </authorList>
    </citation>
    <scope>NUCLEOTIDE SEQUENCE</scope>
</reference>
<sequence>MPPVKPNKPTPPLAPIPSISAFYILYIFVFFFLPVKYFFCMFHAQCYGWWHKRYDLVLVANDKEAQLPLYYLLHT</sequence>
<keyword evidence="1" id="KW-0812">Transmembrane</keyword>
<reference evidence="2" key="2">
    <citation type="journal article" date="2015" name="Fish Shellfish Immunol.">
        <title>Early steps in the European eel (Anguilla anguilla)-Vibrio vulnificus interaction in the gills: Role of the RtxA13 toxin.</title>
        <authorList>
            <person name="Callol A."/>
            <person name="Pajuelo D."/>
            <person name="Ebbesson L."/>
            <person name="Teles M."/>
            <person name="MacKenzie S."/>
            <person name="Amaro C."/>
        </authorList>
    </citation>
    <scope>NUCLEOTIDE SEQUENCE</scope>
</reference>